<dbReference type="AlphaFoldDB" id="D4RXB0"/>
<keyword evidence="1" id="KW-0969">Cilium</keyword>
<gene>
    <name evidence="1" type="ORF">BUTYVIB_00461</name>
</gene>
<keyword evidence="1" id="KW-0966">Cell projection</keyword>
<evidence type="ECO:0000313" key="2">
    <source>
        <dbReference type="Proteomes" id="UP000006238"/>
    </source>
</evidence>
<protein>
    <submittedName>
        <fullName evidence="1">Putative flagellar operon protein TIGR03826</fullName>
    </submittedName>
</protein>
<dbReference type="RefSeq" id="WP_005601319.1">
    <property type="nucleotide sequence ID" value="NZ_GG663520.1"/>
</dbReference>
<accession>D4RXB0</accession>
<dbReference type="EMBL" id="ABWN01000019">
    <property type="protein sequence ID" value="EFF69272.1"/>
    <property type="molecule type" value="Genomic_DNA"/>
</dbReference>
<sequence>MDVKNCRGCGRLFNYIGGGYFLCPACMEALDKKFQVVKKYIQDNPKATMTEISQDNDVSINQIERWIREERLTFADDSPIGIECEGCGAMIKSGRYCQACKDKLQKTLSDAYKTDRTEPVRKNLRDGNRMRYLDQ</sequence>
<dbReference type="GeneID" id="98919264"/>
<dbReference type="STRING" id="45851.BHV86_02550"/>
<dbReference type="Proteomes" id="UP000006238">
    <property type="component" value="Unassembled WGS sequence"/>
</dbReference>
<dbReference type="HOGENOM" id="CLU_137779_0_0_9"/>
<evidence type="ECO:0000313" key="1">
    <source>
        <dbReference type="EMBL" id="EFF69272.1"/>
    </source>
</evidence>
<dbReference type="eggNOG" id="ENOG5032TKA">
    <property type="taxonomic scope" value="Bacteria"/>
</dbReference>
<keyword evidence="2" id="KW-1185">Reference proteome</keyword>
<comment type="caution">
    <text evidence="1">The sequence shown here is derived from an EMBL/GenBank/DDBJ whole genome shotgun (WGS) entry which is preliminary data.</text>
</comment>
<reference evidence="1 2" key="1">
    <citation type="submission" date="2010-02" db="EMBL/GenBank/DDBJ databases">
        <authorList>
            <person name="Weinstock G."/>
            <person name="Sodergren E."/>
            <person name="Clifton S."/>
            <person name="Fulton L."/>
            <person name="Fulton B."/>
            <person name="Courtney L."/>
            <person name="Fronick C."/>
            <person name="Harrison M."/>
            <person name="Strong C."/>
            <person name="Farmer C."/>
            <person name="Delahaunty K."/>
            <person name="Markovic C."/>
            <person name="Hall O."/>
            <person name="Minx P."/>
            <person name="Tomlinson C."/>
            <person name="Mitreva M."/>
            <person name="Nelson J."/>
            <person name="Hou S."/>
            <person name="Wollam A."/>
            <person name="Pepin K.H."/>
            <person name="Johnson M."/>
            <person name="Bhonagiri V."/>
            <person name="Zhang X."/>
            <person name="Suruliraj S."/>
            <person name="Warren W."/>
            <person name="Chinwalla A."/>
            <person name="Mardis E.R."/>
            <person name="Wilson R.K."/>
        </authorList>
    </citation>
    <scope>NUCLEOTIDE SEQUENCE [LARGE SCALE GENOMIC DNA]</scope>
    <source>
        <strain evidence="1 2">DSM 2876</strain>
    </source>
</reference>
<name>D4RXB0_9FIRM</name>
<organism evidence="1 2">
    <name type="scientific">Eshraghiella crossota DSM 2876</name>
    <dbReference type="NCBI Taxonomy" id="511680"/>
    <lineage>
        <taxon>Bacteria</taxon>
        <taxon>Bacillati</taxon>
        <taxon>Bacillota</taxon>
        <taxon>Clostridia</taxon>
        <taxon>Lachnospirales</taxon>
        <taxon>Lachnospiraceae</taxon>
        <taxon>Eshraghiella</taxon>
    </lineage>
</organism>
<proteinExistence type="predicted"/>
<keyword evidence="1" id="KW-0282">Flagellum</keyword>